<dbReference type="EMBL" id="CP002447">
    <property type="protein sequence ID" value="ADV14477.1"/>
    <property type="molecule type" value="Genomic_DNA"/>
</dbReference>
<dbReference type="OrthoDB" id="8084371at2"/>
<dbReference type="KEGG" id="mci:Mesci_5379"/>
<organism evidence="1 2">
    <name type="scientific">Mesorhizobium ciceri biovar biserrulae (strain HAMBI 2942 / LMG 23838 / WSM1271)</name>
    <dbReference type="NCBI Taxonomy" id="765698"/>
    <lineage>
        <taxon>Bacteria</taxon>
        <taxon>Pseudomonadati</taxon>
        <taxon>Pseudomonadota</taxon>
        <taxon>Alphaproteobacteria</taxon>
        <taxon>Hyphomicrobiales</taxon>
        <taxon>Phyllobacteriaceae</taxon>
        <taxon>Mesorhizobium</taxon>
    </lineage>
</organism>
<accession>E8TDB1</accession>
<dbReference type="AlphaFoldDB" id="E8TDB1"/>
<sequence>MPLCQNLCPLEMTFKCPRCGLALLKPGRWFQVASKYRCEGCHSEIRITYPDKIALFQKYADSQGEVHLPQSIAQS</sequence>
<protein>
    <submittedName>
        <fullName evidence="1">Uncharacterized protein</fullName>
    </submittedName>
</protein>
<proteinExistence type="predicted"/>
<reference evidence="2" key="1">
    <citation type="submission" date="2011-01" db="EMBL/GenBank/DDBJ databases">
        <title>Complete sequence of chromosome of Mesorhizobium ciceri bv. biserrulae WSM1271.</title>
        <authorList>
            <person name="Lucas S."/>
            <person name="Copeland A."/>
            <person name="Lapidus A."/>
            <person name="Cheng J.-F."/>
            <person name="Goodwin L."/>
            <person name="Pitluck S."/>
            <person name="Teshima H."/>
            <person name="Detter J.C."/>
            <person name="Han C."/>
            <person name="Tapia R."/>
            <person name="Land M."/>
            <person name="Hauser L."/>
            <person name="Kyrpides N."/>
            <person name="Ivanova N."/>
            <person name="Nandasena K."/>
            <person name="Reeve W.G."/>
            <person name="Howieson J.G."/>
            <person name="O'Hara G."/>
            <person name="Tiwari R.P."/>
            <person name="Woyke T."/>
        </authorList>
    </citation>
    <scope>NUCLEOTIDE SEQUENCE [LARGE SCALE GENOMIC DNA]</scope>
    <source>
        <strain evidence="2">HAMBI 2942 / LMG 23838 / WSM1271</strain>
    </source>
</reference>
<name>E8TDB1_MESCW</name>
<gene>
    <name evidence="1" type="ordered locus">Mesci_5379</name>
</gene>
<evidence type="ECO:0000313" key="2">
    <source>
        <dbReference type="Proteomes" id="UP000007471"/>
    </source>
</evidence>
<evidence type="ECO:0000313" key="1">
    <source>
        <dbReference type="EMBL" id="ADV14477.1"/>
    </source>
</evidence>
<dbReference type="Proteomes" id="UP000007471">
    <property type="component" value="Chromosome"/>
</dbReference>
<dbReference type="HOGENOM" id="CLU_201815_0_0_5"/>